<gene>
    <name evidence="2" type="ORF">Celaphus_00013794</name>
</gene>
<proteinExistence type="predicted"/>
<sequence>MESPVPASMFAPEPSSPGAARAAAAAARLHGGFDSDCSEDGEALNGEPELDLTSKVGPGRRRLRGRGTEGEPGGGPSRLWGDGGGGRGRALPPVSAGRAAGSRARGGSGCPRTPPSVSGGAHPASQPSGSRRDHNPSAPPRGTRAPDAGSCPRSDGPHAMPPPREIERDSLRGLPTAAVGRRWLGQGERGRIR</sequence>
<dbReference type="AlphaFoldDB" id="A0A212CCX9"/>
<protein>
    <submittedName>
        <fullName evidence="2">GTPBP1</fullName>
    </submittedName>
</protein>
<organism evidence="2 3">
    <name type="scientific">Cervus elaphus hippelaphus</name>
    <name type="common">European red deer</name>
    <dbReference type="NCBI Taxonomy" id="46360"/>
    <lineage>
        <taxon>Eukaryota</taxon>
        <taxon>Metazoa</taxon>
        <taxon>Chordata</taxon>
        <taxon>Craniata</taxon>
        <taxon>Vertebrata</taxon>
        <taxon>Euteleostomi</taxon>
        <taxon>Mammalia</taxon>
        <taxon>Eutheria</taxon>
        <taxon>Laurasiatheria</taxon>
        <taxon>Artiodactyla</taxon>
        <taxon>Ruminantia</taxon>
        <taxon>Pecora</taxon>
        <taxon>Cervidae</taxon>
        <taxon>Cervinae</taxon>
        <taxon>Cervus</taxon>
    </lineage>
</organism>
<feature type="region of interest" description="Disordered" evidence="1">
    <location>
        <begin position="1"/>
        <end position="193"/>
    </location>
</feature>
<keyword evidence="3" id="KW-1185">Reference proteome</keyword>
<evidence type="ECO:0000313" key="2">
    <source>
        <dbReference type="EMBL" id="OWK03846.1"/>
    </source>
</evidence>
<feature type="compositionally biased region" description="Gly residues" evidence="1">
    <location>
        <begin position="70"/>
        <end position="88"/>
    </location>
</feature>
<name>A0A212CCX9_CEREH</name>
<accession>A0A212CCX9</accession>
<dbReference type="OrthoDB" id="10517774at2759"/>
<evidence type="ECO:0000313" key="3">
    <source>
        <dbReference type="Proteomes" id="UP000242450"/>
    </source>
</evidence>
<feature type="compositionally biased region" description="Low complexity" evidence="1">
    <location>
        <begin position="19"/>
        <end position="28"/>
    </location>
</feature>
<evidence type="ECO:0000256" key="1">
    <source>
        <dbReference type="SAM" id="MobiDB-lite"/>
    </source>
</evidence>
<comment type="caution">
    <text evidence="2">The sequence shown here is derived from an EMBL/GenBank/DDBJ whole genome shotgun (WGS) entry which is preliminary data.</text>
</comment>
<dbReference type="Proteomes" id="UP000242450">
    <property type="component" value="Chromosome 22"/>
</dbReference>
<dbReference type="EMBL" id="MKHE01000022">
    <property type="protein sequence ID" value="OWK03846.1"/>
    <property type="molecule type" value="Genomic_DNA"/>
</dbReference>
<reference evidence="2 3" key="1">
    <citation type="journal article" date="2018" name="Mol. Genet. Genomics">
        <title>The red deer Cervus elaphus genome CerEla1.0: sequencing, annotating, genes, and chromosomes.</title>
        <authorList>
            <person name="Bana N.A."/>
            <person name="Nyiri A."/>
            <person name="Nagy J."/>
            <person name="Frank K."/>
            <person name="Nagy T."/>
            <person name="Steger V."/>
            <person name="Schiller M."/>
            <person name="Lakatos P."/>
            <person name="Sugar L."/>
            <person name="Horn P."/>
            <person name="Barta E."/>
            <person name="Orosz L."/>
        </authorList>
    </citation>
    <scope>NUCLEOTIDE SEQUENCE [LARGE SCALE GENOMIC DNA]</scope>
    <source>
        <strain evidence="2">Hungarian</strain>
    </source>
</reference>